<evidence type="ECO:0000313" key="2">
    <source>
        <dbReference type="EMBL" id="MBO7744714.1"/>
    </source>
</evidence>
<dbReference type="RefSeq" id="WP_208847646.1">
    <property type="nucleotide sequence ID" value="NZ_JAGGDJ010000005.1"/>
</dbReference>
<evidence type="ECO:0000313" key="3">
    <source>
        <dbReference type="Proteomes" id="UP000670947"/>
    </source>
</evidence>
<sequence>MPNVWTHLLFGQRCLQALGEGALIALPERRRMFNMGCQGPDFLFYHHFLPWQKDRTMGALGGAMHEHHCGPVLMDLLDAADRAALECDPGKDDALVYALGFLLHHLLDRVMHPYVFSRSGFRKWDHQRFEVMMDTLIVRKLLGAETWKTEAWREIDNRGELPRAILDAFEQIAAVHYPESAPRVRREDWQHAMRDMIRAQRLFHDPSGIKRFLTFKQIDPFVYKRRMPELDILNVSRRPWLDPTDGLTRYDDDVWTLWDRAMDESAQVVSAVLQWLRCDEPEAPRIDGAIDEQTLSKHRLREAAAQLIGNRSYETGRDCDSGASIRFEDPIWAL</sequence>
<reference evidence="2 3" key="1">
    <citation type="submission" date="2021-03" db="EMBL/GenBank/DDBJ databases">
        <title>Paenibacillus artemisicola MWE-103 whole genome sequence.</title>
        <authorList>
            <person name="Ham Y.J."/>
        </authorList>
    </citation>
    <scope>NUCLEOTIDE SEQUENCE [LARGE SCALE GENOMIC DNA]</scope>
    <source>
        <strain evidence="2 3">MWE-103</strain>
    </source>
</reference>
<gene>
    <name evidence="2" type="ORF">I8J29_10935</name>
</gene>
<name>A0ABS3W8R4_9BACL</name>
<dbReference type="Proteomes" id="UP000670947">
    <property type="component" value="Unassembled WGS sequence"/>
</dbReference>
<evidence type="ECO:0000259" key="1">
    <source>
        <dbReference type="Pfam" id="PF00882"/>
    </source>
</evidence>
<keyword evidence="3" id="KW-1185">Reference proteome</keyword>
<feature type="domain" description="Phospholipase C/D" evidence="1">
    <location>
        <begin position="6"/>
        <end position="169"/>
    </location>
</feature>
<protein>
    <submittedName>
        <fullName evidence="2">Zinc dependent phospholipase C family protein</fullName>
    </submittedName>
</protein>
<dbReference type="InterPro" id="IPR029002">
    <property type="entry name" value="PLPC/GPLD1"/>
</dbReference>
<organism evidence="2 3">
    <name type="scientific">Paenibacillus artemisiicola</name>
    <dbReference type="NCBI Taxonomy" id="1172618"/>
    <lineage>
        <taxon>Bacteria</taxon>
        <taxon>Bacillati</taxon>
        <taxon>Bacillota</taxon>
        <taxon>Bacilli</taxon>
        <taxon>Bacillales</taxon>
        <taxon>Paenibacillaceae</taxon>
        <taxon>Paenibacillus</taxon>
    </lineage>
</organism>
<proteinExistence type="predicted"/>
<accession>A0ABS3W8R4</accession>
<dbReference type="EMBL" id="JAGGDJ010000005">
    <property type="protein sequence ID" value="MBO7744714.1"/>
    <property type="molecule type" value="Genomic_DNA"/>
</dbReference>
<dbReference type="Pfam" id="PF00882">
    <property type="entry name" value="Zn_dep_PLPC"/>
    <property type="match status" value="1"/>
</dbReference>
<comment type="caution">
    <text evidence="2">The sequence shown here is derived from an EMBL/GenBank/DDBJ whole genome shotgun (WGS) entry which is preliminary data.</text>
</comment>